<protein>
    <submittedName>
        <fullName evidence="2">Preprotein translocase subunit SecY</fullName>
    </submittedName>
</protein>
<evidence type="ECO:0000313" key="2">
    <source>
        <dbReference type="EMBL" id="MFD1399868.1"/>
    </source>
</evidence>
<sequence>MKTNHDLLKRCLTTMMLVAILALGQQIPIPGYDLTAASDALAKFQFLKVFSYATGGALGAPTLMSLGLGPYMTALILWQALSSLGIPAVDKLSMRTAGFIQNGITAVLALVQGFEMLWLSRSALTPLYLPGGSYDFSFLVALLILTAGAMLVVYLALYNADHGIGSTVMLILPGLILNIPNMLQNGWGHSPYPLTPEHIATACVVGVIVLLVAVPLNYGEIRFELQKPMLESAFSKPYLPLPFLTAGSMPFMFSTMVFTIPQTVVQATNLRFSKIGQGILAWTDYLNWRGIITYGVILVLLGFVFGFVNFQPSKQAKTLKESGDYIAGVMPGDDTEAFLTHHFLWLTVIGNSIIFVIALIPLVIGLYVKGVSNYTLLIGNLFIMITIISTVVQQFQALRLKNQYQLFDE</sequence>
<feature type="transmembrane region" description="Helical" evidence="1">
    <location>
        <begin position="138"/>
        <end position="157"/>
    </location>
</feature>
<feature type="transmembrane region" description="Helical" evidence="1">
    <location>
        <begin position="374"/>
        <end position="392"/>
    </location>
</feature>
<keyword evidence="1" id="KW-0812">Transmembrane</keyword>
<keyword evidence="1" id="KW-1133">Transmembrane helix</keyword>
<feature type="transmembrane region" description="Helical" evidence="1">
    <location>
        <begin position="343"/>
        <end position="368"/>
    </location>
</feature>
<organism evidence="2 3">
    <name type="scientific">Lacticaseibacillus suilingensis</name>
    <dbReference type="NCBI Taxonomy" id="2799577"/>
    <lineage>
        <taxon>Bacteria</taxon>
        <taxon>Bacillati</taxon>
        <taxon>Bacillota</taxon>
        <taxon>Bacilli</taxon>
        <taxon>Lactobacillales</taxon>
        <taxon>Lactobacillaceae</taxon>
        <taxon>Lacticaseibacillus</taxon>
    </lineage>
</organism>
<dbReference type="Pfam" id="PF00344">
    <property type="entry name" value="SecY"/>
    <property type="match status" value="1"/>
</dbReference>
<dbReference type="InterPro" id="IPR023201">
    <property type="entry name" value="SecY_dom_sf"/>
</dbReference>
<keyword evidence="3" id="KW-1185">Reference proteome</keyword>
<feature type="transmembrane region" description="Helical" evidence="1">
    <location>
        <begin position="291"/>
        <end position="310"/>
    </location>
</feature>
<dbReference type="Proteomes" id="UP001597199">
    <property type="component" value="Unassembled WGS sequence"/>
</dbReference>
<dbReference type="SUPFAM" id="SSF103491">
    <property type="entry name" value="Preprotein translocase SecY subunit"/>
    <property type="match status" value="1"/>
</dbReference>
<reference evidence="3" key="1">
    <citation type="journal article" date="2019" name="Int. J. Syst. Evol. Microbiol.">
        <title>The Global Catalogue of Microorganisms (GCM) 10K type strain sequencing project: providing services to taxonomists for standard genome sequencing and annotation.</title>
        <authorList>
            <consortium name="The Broad Institute Genomics Platform"/>
            <consortium name="The Broad Institute Genome Sequencing Center for Infectious Disease"/>
            <person name="Wu L."/>
            <person name="Ma J."/>
        </authorList>
    </citation>
    <scope>NUCLEOTIDE SEQUENCE [LARGE SCALE GENOMIC DNA]</scope>
    <source>
        <strain evidence="3">CCM 9110</strain>
    </source>
</reference>
<proteinExistence type="predicted"/>
<feature type="transmembrane region" description="Helical" evidence="1">
    <location>
        <begin position="164"/>
        <end position="183"/>
    </location>
</feature>
<keyword evidence="1" id="KW-0472">Membrane</keyword>
<accession>A0ABW4BIX9</accession>
<dbReference type="InterPro" id="IPR002208">
    <property type="entry name" value="SecY/SEC61-alpha"/>
</dbReference>
<gene>
    <name evidence="2" type="ORF">ACFQ41_11160</name>
</gene>
<dbReference type="PIRSF" id="PIRSF004557">
    <property type="entry name" value="SecY"/>
    <property type="match status" value="1"/>
</dbReference>
<feature type="transmembrane region" description="Helical" evidence="1">
    <location>
        <begin position="198"/>
        <end position="218"/>
    </location>
</feature>
<dbReference type="EMBL" id="JBHTOA010000045">
    <property type="protein sequence ID" value="MFD1399868.1"/>
    <property type="molecule type" value="Genomic_DNA"/>
</dbReference>
<comment type="caution">
    <text evidence="2">The sequence shown here is derived from an EMBL/GenBank/DDBJ whole genome shotgun (WGS) entry which is preliminary data.</text>
</comment>
<evidence type="ECO:0000313" key="3">
    <source>
        <dbReference type="Proteomes" id="UP001597199"/>
    </source>
</evidence>
<name>A0ABW4BIX9_9LACO</name>
<dbReference type="PRINTS" id="PR00303">
    <property type="entry name" value="SECYTRNLCASE"/>
</dbReference>
<evidence type="ECO:0000256" key="1">
    <source>
        <dbReference type="SAM" id="Phobius"/>
    </source>
</evidence>
<dbReference type="Gene3D" id="1.10.3370.10">
    <property type="entry name" value="SecY subunit domain"/>
    <property type="match status" value="1"/>
</dbReference>
<feature type="transmembrane region" description="Helical" evidence="1">
    <location>
        <begin position="50"/>
        <end position="78"/>
    </location>
</feature>
<feature type="transmembrane region" description="Helical" evidence="1">
    <location>
        <begin position="99"/>
        <end position="118"/>
    </location>
</feature>
<feature type="transmembrane region" description="Helical" evidence="1">
    <location>
        <begin position="239"/>
        <end position="260"/>
    </location>
</feature>
<dbReference type="RefSeq" id="WP_204119552.1">
    <property type="nucleotide sequence ID" value="NZ_BOLV01000017.1"/>
</dbReference>